<dbReference type="EMBL" id="BMRG01000008">
    <property type="protein sequence ID" value="GGP64779.1"/>
    <property type="molecule type" value="Genomic_DNA"/>
</dbReference>
<evidence type="ECO:0000313" key="1">
    <source>
        <dbReference type="EMBL" id="GGP64779.1"/>
    </source>
</evidence>
<dbReference type="RefSeq" id="WP_189224971.1">
    <property type="nucleotide sequence ID" value="NZ_BMRG01000008.1"/>
</dbReference>
<dbReference type="Proteomes" id="UP000639606">
    <property type="component" value="Unassembled WGS sequence"/>
</dbReference>
<accession>A0A918AR69</accession>
<protein>
    <submittedName>
        <fullName evidence="1">Uncharacterized protein</fullName>
    </submittedName>
</protein>
<gene>
    <name evidence="1" type="ORF">GCM10010185_41690</name>
</gene>
<sequence>MNPAEVRVRLADAATALAGRVLDALRGAGAVGLVDYMDACPDEATALGAVRLLGADLFAPQLVADRLLDAREAAVVAESFGTYPPVIGASSEEQRVAAWRDWAAVRLLALFYGPEPDAAGVAPPDNAAAVLGRVEQWPLWSAAVARLSPLALPEVGGPVVAAVVAEPLALTRGASRAVLRRDYPTAARLARWTALLAHLGVELPLDPAPLVEHVRLRVGAEPRLLLDLAVARLLLGSEAV</sequence>
<reference evidence="1" key="1">
    <citation type="journal article" date="2014" name="Int. J. Syst. Evol. Microbiol.">
        <title>Complete genome sequence of Corynebacterium casei LMG S-19264T (=DSM 44701T), isolated from a smear-ripened cheese.</title>
        <authorList>
            <consortium name="US DOE Joint Genome Institute (JGI-PGF)"/>
            <person name="Walter F."/>
            <person name="Albersmeier A."/>
            <person name="Kalinowski J."/>
            <person name="Ruckert C."/>
        </authorList>
    </citation>
    <scope>NUCLEOTIDE SEQUENCE</scope>
    <source>
        <strain evidence="1">JCM 3313</strain>
    </source>
</reference>
<name>A0A918AR69_9PSEU</name>
<dbReference type="AlphaFoldDB" id="A0A918AR69"/>
<comment type="caution">
    <text evidence="1">The sequence shown here is derived from an EMBL/GenBank/DDBJ whole genome shotgun (WGS) entry which is preliminary data.</text>
</comment>
<reference evidence="1" key="2">
    <citation type="submission" date="2020-09" db="EMBL/GenBank/DDBJ databases">
        <authorList>
            <person name="Sun Q."/>
            <person name="Ohkuma M."/>
        </authorList>
    </citation>
    <scope>NUCLEOTIDE SEQUENCE</scope>
    <source>
        <strain evidence="1">JCM 3313</strain>
    </source>
</reference>
<evidence type="ECO:0000313" key="2">
    <source>
        <dbReference type="Proteomes" id="UP000639606"/>
    </source>
</evidence>
<keyword evidence="2" id="KW-1185">Reference proteome</keyword>
<proteinExistence type="predicted"/>
<organism evidence="1 2">
    <name type="scientific">Saccharothrix coeruleofusca</name>
    <dbReference type="NCBI Taxonomy" id="33919"/>
    <lineage>
        <taxon>Bacteria</taxon>
        <taxon>Bacillati</taxon>
        <taxon>Actinomycetota</taxon>
        <taxon>Actinomycetes</taxon>
        <taxon>Pseudonocardiales</taxon>
        <taxon>Pseudonocardiaceae</taxon>
        <taxon>Saccharothrix</taxon>
    </lineage>
</organism>